<sequence length="597" mass="67024">MMSSQKQICPRAGPVSDGESRTPAPVVGVCPTGYGGGNLASNPESESDTTQSGTNNTNKGQTAIKPKTTPSKNTADDESDDQDIITKIVRSKPKKKKSPQLLLEVDMNKTFSNVQIELTSEDEASSTASKKRPREVTPSHKKFLKRPNQGQRIFNQQMIEKMCIQIETLEKAMYKAYKPKGEVKTTILELSKLAKDILDVRAGFPPKEIVKETTCQCSAELKKLQRENAELKAGLSDLEEAMLERANHLSPEDARAAGRVTARHINQIIDQEMKSKKNLDDIVDLAWPPSCYQTTKMRWSNSPPSGDILYILEEGKDDNDEIDRIFREQPEAREFVKKLKAKNENFIAVESTNKIVLGNNIGESKTKKTYILISPKTETSKIETVLDILQRIKLAHTQDGTDKPIRVYDATGFSTTNRKILEHDAPQIKITETGGNGKQNEWTKIVKKRPNQQETIIVQKGQSTDTFPQLLHKITGKIDPQKLKIRINKITETNEGDVRITFNGKDKDTINKFKEEIETQTKLTTNITQKTKTLIVRDLHPAANKQDILTSITGQCPSVKTEDILRVEVVNPKEGNDRRTKHAFVVLLEETAEKTDK</sequence>
<feature type="compositionally biased region" description="Basic residues" evidence="1">
    <location>
        <begin position="129"/>
        <end position="142"/>
    </location>
</feature>
<feature type="compositionally biased region" description="Polar residues" evidence="1">
    <location>
        <begin position="39"/>
        <end position="61"/>
    </location>
</feature>
<feature type="region of interest" description="Disordered" evidence="1">
    <location>
        <begin position="116"/>
        <end position="142"/>
    </location>
</feature>
<dbReference type="Proteomes" id="UP001566132">
    <property type="component" value="Unassembled WGS sequence"/>
</dbReference>
<organism evidence="2 3">
    <name type="scientific">Hypothenemus hampei</name>
    <name type="common">Coffee berry borer</name>
    <dbReference type="NCBI Taxonomy" id="57062"/>
    <lineage>
        <taxon>Eukaryota</taxon>
        <taxon>Metazoa</taxon>
        <taxon>Ecdysozoa</taxon>
        <taxon>Arthropoda</taxon>
        <taxon>Hexapoda</taxon>
        <taxon>Insecta</taxon>
        <taxon>Pterygota</taxon>
        <taxon>Neoptera</taxon>
        <taxon>Endopterygota</taxon>
        <taxon>Coleoptera</taxon>
        <taxon>Polyphaga</taxon>
        <taxon>Cucujiformia</taxon>
        <taxon>Curculionidae</taxon>
        <taxon>Scolytinae</taxon>
        <taxon>Hypothenemus</taxon>
    </lineage>
</organism>
<dbReference type="EMBL" id="JBDJPC010000003">
    <property type="protein sequence ID" value="KAL1508839.1"/>
    <property type="molecule type" value="Genomic_DNA"/>
</dbReference>
<comment type="caution">
    <text evidence="2">The sequence shown here is derived from an EMBL/GenBank/DDBJ whole genome shotgun (WGS) entry which is preliminary data.</text>
</comment>
<reference evidence="2 3" key="1">
    <citation type="submission" date="2024-05" db="EMBL/GenBank/DDBJ databases">
        <title>Genetic variation in Jamaican populations of the coffee berry borer (Hypothenemus hampei).</title>
        <authorList>
            <person name="Errbii M."/>
            <person name="Myrie A."/>
        </authorList>
    </citation>
    <scope>NUCLEOTIDE SEQUENCE [LARGE SCALE GENOMIC DNA]</scope>
    <source>
        <strain evidence="2">JA-Hopewell-2020-01-JO</strain>
        <tissue evidence="2">Whole body</tissue>
    </source>
</reference>
<protein>
    <submittedName>
        <fullName evidence="2">Uncharacterized protein</fullName>
    </submittedName>
</protein>
<keyword evidence="3" id="KW-1185">Reference proteome</keyword>
<name>A0ABD1F0V2_HYPHA</name>
<dbReference type="AlphaFoldDB" id="A0ABD1F0V2"/>
<evidence type="ECO:0000313" key="3">
    <source>
        <dbReference type="Proteomes" id="UP001566132"/>
    </source>
</evidence>
<accession>A0ABD1F0V2</accession>
<proteinExistence type="predicted"/>
<feature type="region of interest" description="Disordered" evidence="1">
    <location>
        <begin position="1"/>
        <end position="83"/>
    </location>
</feature>
<evidence type="ECO:0000313" key="2">
    <source>
        <dbReference type="EMBL" id="KAL1508839.1"/>
    </source>
</evidence>
<gene>
    <name evidence="2" type="ORF">ABEB36_003671</name>
</gene>
<evidence type="ECO:0000256" key="1">
    <source>
        <dbReference type="SAM" id="MobiDB-lite"/>
    </source>
</evidence>